<dbReference type="PANTHER" id="PTHR11097">
    <property type="entry name" value="EXOSOME COMPLEX EXONUCLEASE RIBOSOMAL RNA PROCESSING PROTEIN"/>
    <property type="match status" value="1"/>
</dbReference>
<feature type="region of interest" description="Disordered" evidence="9">
    <location>
        <begin position="402"/>
        <end position="441"/>
    </location>
</feature>
<dbReference type="InterPro" id="IPR050590">
    <property type="entry name" value="Exosome_comp_Rrp42_subfam"/>
</dbReference>
<name>A0ABD6ES44_9BILA</name>
<feature type="domain" description="Exoribonuclease phosphorolytic" evidence="11">
    <location>
        <begin position="189"/>
        <end position="256"/>
    </location>
</feature>
<keyword evidence="7" id="KW-0539">Nucleus</keyword>
<gene>
    <name evidence="12" type="ORF">AB6A40_006081</name>
</gene>
<evidence type="ECO:0000256" key="8">
    <source>
        <dbReference type="ARBA" id="ARBA00032660"/>
    </source>
</evidence>
<evidence type="ECO:0000256" key="2">
    <source>
        <dbReference type="ARBA" id="ARBA00004496"/>
    </source>
</evidence>
<comment type="caution">
    <text evidence="12">The sequence shown here is derived from an EMBL/GenBank/DDBJ whole genome shotgun (WGS) entry which is preliminary data.</text>
</comment>
<evidence type="ECO:0000256" key="1">
    <source>
        <dbReference type="ARBA" id="ARBA00004123"/>
    </source>
</evidence>
<dbReference type="CDD" id="cd11368">
    <property type="entry name" value="RNase_PH_RRP45"/>
    <property type="match status" value="1"/>
</dbReference>
<dbReference type="Gene3D" id="3.30.230.70">
    <property type="entry name" value="GHMP Kinase, N-terminal domain"/>
    <property type="match status" value="1"/>
</dbReference>
<dbReference type="Proteomes" id="UP001608902">
    <property type="component" value="Unassembled WGS sequence"/>
</dbReference>
<dbReference type="Pfam" id="PF01138">
    <property type="entry name" value="RNase_PH"/>
    <property type="match status" value="1"/>
</dbReference>
<dbReference type="InterPro" id="IPR036345">
    <property type="entry name" value="ExoRNase_PH_dom2_sf"/>
</dbReference>
<evidence type="ECO:0000313" key="13">
    <source>
        <dbReference type="Proteomes" id="UP001608902"/>
    </source>
</evidence>
<dbReference type="GO" id="GO:0005634">
    <property type="term" value="C:nucleus"/>
    <property type="evidence" value="ECO:0007669"/>
    <property type="project" value="UniProtKB-SubCell"/>
</dbReference>
<evidence type="ECO:0000256" key="5">
    <source>
        <dbReference type="ARBA" id="ARBA00022490"/>
    </source>
</evidence>
<keyword evidence="5" id="KW-0963">Cytoplasm</keyword>
<evidence type="ECO:0000313" key="12">
    <source>
        <dbReference type="EMBL" id="MFH4979372.1"/>
    </source>
</evidence>
<evidence type="ECO:0000256" key="6">
    <source>
        <dbReference type="ARBA" id="ARBA00022884"/>
    </source>
</evidence>
<sequence length="441" mass="48465">MRTEPIASCERDFILNSFAKNVRIDGRGVDEYRDVKIVVGSQFGSALAMVGKTKVFAQISCSLVEPRSARGNAGTVEVDVDMSLMASPAHELDRLGSKGIELTRILELLIRDSNMLDLESLCVRSNRQVWQIHADVHVLDCDAALIDCAVLATVTALAHFRRPEITVQADAVIIHGPEEKMCVPLNIYHMPICVTFGMTDNCEGVVLDPNEREEQCLSGSLVVAVNKRREICALHQSGVLSMRPIIVKSCVEVAIQRAIDISELITSVIRDDALKRSERTGNLEGFAQLIALDVLTSHRCEPNELIAPAIKRISIESLLNENTGSISSAEVININSEKSPLLGEVDVGRTRNMEHDEELMEHLADIIASGTSTAPADLHVDEEMDKVNELLDGIEEEIVELREKEKESTSEASQTNTERSGKEHSGFVNLSAAVKKKKPKK</sequence>
<feature type="domain" description="Exoribonuclease phosphorolytic" evidence="10">
    <location>
        <begin position="31"/>
        <end position="163"/>
    </location>
</feature>
<dbReference type="InterPro" id="IPR015847">
    <property type="entry name" value="ExoRNase_PH_dom2"/>
</dbReference>
<accession>A0ABD6ES44</accession>
<evidence type="ECO:0000259" key="10">
    <source>
        <dbReference type="Pfam" id="PF01138"/>
    </source>
</evidence>
<dbReference type="Pfam" id="PF03725">
    <property type="entry name" value="RNase_PH_C"/>
    <property type="match status" value="1"/>
</dbReference>
<reference evidence="12 13" key="1">
    <citation type="submission" date="2024-08" db="EMBL/GenBank/DDBJ databases">
        <title>Gnathostoma spinigerum genome.</title>
        <authorList>
            <person name="Gonzalez-Bertolin B."/>
            <person name="Monzon S."/>
            <person name="Zaballos A."/>
            <person name="Jimenez P."/>
            <person name="Dekumyoy P."/>
            <person name="Varona S."/>
            <person name="Cuesta I."/>
            <person name="Sumanam S."/>
            <person name="Adisakwattana P."/>
            <person name="Gasser R.B."/>
            <person name="Hernandez-Gonzalez A."/>
            <person name="Young N.D."/>
            <person name="Perteguer M.J."/>
        </authorList>
    </citation>
    <scope>NUCLEOTIDE SEQUENCE [LARGE SCALE GENOMIC DNA]</scope>
    <source>
        <strain evidence="12">AL3</strain>
        <tissue evidence="12">Liver</tissue>
    </source>
</reference>
<dbReference type="EMBL" id="JBGFUD010004115">
    <property type="protein sequence ID" value="MFH4979372.1"/>
    <property type="molecule type" value="Genomic_DNA"/>
</dbReference>
<dbReference type="SUPFAM" id="SSF55666">
    <property type="entry name" value="Ribonuclease PH domain 2-like"/>
    <property type="match status" value="1"/>
</dbReference>
<dbReference type="InterPro" id="IPR001247">
    <property type="entry name" value="ExoRNase_PH_dom1"/>
</dbReference>
<protein>
    <recommendedName>
        <fullName evidence="4">Exosome complex component RRP45</fullName>
    </recommendedName>
    <alternativeName>
        <fullName evidence="8">Exosome component 9</fullName>
    </alternativeName>
</protein>
<dbReference type="PANTHER" id="PTHR11097:SF14">
    <property type="entry name" value="EXOSOME COMPLEX COMPONENT RRP45"/>
    <property type="match status" value="1"/>
</dbReference>
<dbReference type="InterPro" id="IPR027408">
    <property type="entry name" value="PNPase/RNase_PH_dom_sf"/>
</dbReference>
<dbReference type="GO" id="GO:0005737">
    <property type="term" value="C:cytoplasm"/>
    <property type="evidence" value="ECO:0007669"/>
    <property type="project" value="UniProtKB-SubCell"/>
</dbReference>
<comment type="subcellular location">
    <subcellularLocation>
        <location evidence="2">Cytoplasm</location>
    </subcellularLocation>
    <subcellularLocation>
        <location evidence="1">Nucleus</location>
    </subcellularLocation>
</comment>
<proteinExistence type="inferred from homology"/>
<evidence type="ECO:0000259" key="11">
    <source>
        <dbReference type="Pfam" id="PF03725"/>
    </source>
</evidence>
<dbReference type="InterPro" id="IPR020568">
    <property type="entry name" value="Ribosomal_Su5_D2-typ_SF"/>
</dbReference>
<dbReference type="AlphaFoldDB" id="A0ABD6ES44"/>
<keyword evidence="13" id="KW-1185">Reference proteome</keyword>
<evidence type="ECO:0000256" key="9">
    <source>
        <dbReference type="SAM" id="MobiDB-lite"/>
    </source>
</evidence>
<dbReference type="GO" id="GO:0003723">
    <property type="term" value="F:RNA binding"/>
    <property type="evidence" value="ECO:0007669"/>
    <property type="project" value="UniProtKB-KW"/>
</dbReference>
<evidence type="ECO:0000256" key="7">
    <source>
        <dbReference type="ARBA" id="ARBA00023242"/>
    </source>
</evidence>
<keyword evidence="6" id="KW-0694">RNA-binding</keyword>
<evidence type="ECO:0000256" key="3">
    <source>
        <dbReference type="ARBA" id="ARBA00006678"/>
    </source>
</evidence>
<organism evidence="12 13">
    <name type="scientific">Gnathostoma spinigerum</name>
    <dbReference type="NCBI Taxonomy" id="75299"/>
    <lineage>
        <taxon>Eukaryota</taxon>
        <taxon>Metazoa</taxon>
        <taxon>Ecdysozoa</taxon>
        <taxon>Nematoda</taxon>
        <taxon>Chromadorea</taxon>
        <taxon>Rhabditida</taxon>
        <taxon>Spirurina</taxon>
        <taxon>Gnathostomatomorpha</taxon>
        <taxon>Gnathostomatoidea</taxon>
        <taxon>Gnathostomatidae</taxon>
        <taxon>Gnathostoma</taxon>
    </lineage>
</organism>
<dbReference type="SUPFAM" id="SSF54211">
    <property type="entry name" value="Ribosomal protein S5 domain 2-like"/>
    <property type="match status" value="1"/>
</dbReference>
<evidence type="ECO:0000256" key="4">
    <source>
        <dbReference type="ARBA" id="ARBA00019572"/>
    </source>
</evidence>
<dbReference type="InterPro" id="IPR033100">
    <property type="entry name" value="Rrp45"/>
</dbReference>
<dbReference type="FunFam" id="3.30.230.70:FF:000040">
    <property type="entry name" value="EXOSome (Multiexonuclease complex) component"/>
    <property type="match status" value="1"/>
</dbReference>
<comment type="similarity">
    <text evidence="3">Belongs to the RNase PH family.</text>
</comment>